<comment type="caution">
    <text evidence="3">The sequence shown here is derived from an EMBL/GenBank/DDBJ whole genome shotgun (WGS) entry which is preliminary data.</text>
</comment>
<dbReference type="PRINTS" id="PR00301">
    <property type="entry name" value="HEATSHOCK70"/>
</dbReference>
<evidence type="ECO:0000313" key="4">
    <source>
        <dbReference type="Proteomes" id="UP000317257"/>
    </source>
</evidence>
<dbReference type="SUPFAM" id="SSF53067">
    <property type="entry name" value="Actin-like ATPase domain"/>
    <property type="match status" value="2"/>
</dbReference>
<dbReference type="InterPro" id="IPR043129">
    <property type="entry name" value="ATPase_NBD"/>
</dbReference>
<dbReference type="AlphaFoldDB" id="A0A5C6GIF1"/>
<evidence type="ECO:0000256" key="1">
    <source>
        <dbReference type="ARBA" id="ARBA00022741"/>
    </source>
</evidence>
<dbReference type="PANTHER" id="PTHR14187:SF5">
    <property type="entry name" value="HEAT SHOCK 70 KDA PROTEIN 12A"/>
    <property type="match status" value="1"/>
</dbReference>
<dbReference type="GO" id="GO:0140662">
    <property type="term" value="F:ATP-dependent protein folding chaperone"/>
    <property type="evidence" value="ECO:0007669"/>
    <property type="project" value="InterPro"/>
</dbReference>
<accession>A0A5C6GIF1</accession>
<evidence type="ECO:0000256" key="2">
    <source>
        <dbReference type="ARBA" id="ARBA00022840"/>
    </source>
</evidence>
<keyword evidence="2" id="KW-0067">ATP-binding</keyword>
<dbReference type="EMBL" id="SBHS01000004">
    <property type="protein sequence ID" value="TWU77119.1"/>
    <property type="molecule type" value="Genomic_DNA"/>
</dbReference>
<sequence>MDEFIIIGIDFGTTYSGMAWAYSNEPEDIEVVTTWNSELSHCSDLEKTPTRLYLGKEDDDIKWGYAVPQNVEALEWFKLLLLKEKDMASEIRYSSKIQEARRLQEASKKGVVDVVACFLKQLWKHGLQSIGEAIGEDLLEKCILHVEMTLPAIWPHYAQETMRKAAQEAGILGKRHSGETVLRFISEPEAAALATIKDHSKKSTIQTGDHIVVCDAGGGTVDLISYQVYSKKPFVLKECVKGDGGLCGGIFLDEKFKEFVMARTCDAMRTLDKARFNKFLNDNWEHGIKPQFRGHGQNRSWGVELPNAVVTNGKGKKRASTLEISTPELVDVFRPVVDKVQSLVRYQAMSIVGKYGKEPKFIVLVGGFGRSPYLFEQLKLSAGNETAVLQSRGSRPWVAICRGAVIHGITTLGLSKSLNVKVKTRVARMSYGIEISEYFDPSIHSDADWYIDSHTLRPMAEKQMRWFIRQPFAIMPKPQLTMNELLQGQDLSKVSSVRQTFWRKFGSRVGPISEGFCVSASPEPPSRRDRSVSELCKVNWDKKINFDSLPVRTNSLGGVYRSLEFEVEITCDGTSIDFAVFYMKERVAQTKVQVKYS</sequence>
<reference evidence="4" key="1">
    <citation type="submission" date="2018-12" db="EMBL/GenBank/DDBJ databases">
        <title>The complete genome of Metarhizium rileyi, a key fungal pathogen of Lepidoptera.</title>
        <authorList>
            <person name="Binneck E."/>
            <person name="Lastra C.C.L."/>
            <person name="Sosa-Gomez D.R."/>
        </authorList>
    </citation>
    <scope>NUCLEOTIDE SEQUENCE [LARGE SCALE GENOMIC DNA]</scope>
    <source>
        <strain evidence="4">Cep018-CH2</strain>
    </source>
</reference>
<proteinExistence type="predicted"/>
<evidence type="ECO:0008006" key="5">
    <source>
        <dbReference type="Google" id="ProtNLM"/>
    </source>
</evidence>
<dbReference type="Proteomes" id="UP000317257">
    <property type="component" value="Unassembled WGS sequence"/>
</dbReference>
<dbReference type="CDD" id="cd10170">
    <property type="entry name" value="ASKHA_NBD_HSP70"/>
    <property type="match status" value="1"/>
</dbReference>
<dbReference type="GO" id="GO:0005524">
    <property type="term" value="F:ATP binding"/>
    <property type="evidence" value="ECO:0007669"/>
    <property type="project" value="UniProtKB-KW"/>
</dbReference>
<dbReference type="InterPro" id="IPR013126">
    <property type="entry name" value="Hsp_70_fam"/>
</dbReference>
<evidence type="ECO:0000313" key="3">
    <source>
        <dbReference type="EMBL" id="TWU77119.1"/>
    </source>
</evidence>
<organism evidence="3 4">
    <name type="scientific">Metarhizium rileyi (strain RCEF 4871)</name>
    <name type="common">Nomuraea rileyi</name>
    <dbReference type="NCBI Taxonomy" id="1649241"/>
    <lineage>
        <taxon>Eukaryota</taxon>
        <taxon>Fungi</taxon>
        <taxon>Dikarya</taxon>
        <taxon>Ascomycota</taxon>
        <taxon>Pezizomycotina</taxon>
        <taxon>Sordariomycetes</taxon>
        <taxon>Hypocreomycetidae</taxon>
        <taxon>Hypocreales</taxon>
        <taxon>Clavicipitaceae</taxon>
        <taxon>Metarhizium</taxon>
    </lineage>
</organism>
<dbReference type="Pfam" id="PF00012">
    <property type="entry name" value="HSP70"/>
    <property type="match status" value="1"/>
</dbReference>
<protein>
    <recommendedName>
        <fullName evidence="5">Heat shock protein Hsp70</fullName>
    </recommendedName>
</protein>
<gene>
    <name evidence="3" type="ORF">ED733_008269</name>
</gene>
<keyword evidence="1" id="KW-0547">Nucleotide-binding</keyword>
<name>A0A5C6GIF1_METRR</name>
<dbReference type="Gene3D" id="3.30.420.40">
    <property type="match status" value="1"/>
</dbReference>
<dbReference type="PANTHER" id="PTHR14187">
    <property type="entry name" value="ALPHA KINASE/ELONGATION FACTOR 2 KINASE"/>
    <property type="match status" value="1"/>
</dbReference>